<gene>
    <name evidence="3" type="ORF">GGR48_002878</name>
</gene>
<dbReference type="PANTHER" id="PTHR47572:SF4">
    <property type="entry name" value="LACTONASE DRP35"/>
    <property type="match status" value="1"/>
</dbReference>
<dbReference type="SUPFAM" id="SSF63829">
    <property type="entry name" value="Calcium-dependent phosphotriesterase"/>
    <property type="match status" value="1"/>
</dbReference>
<proteinExistence type="predicted"/>
<dbReference type="RefSeq" id="WP_183952488.1">
    <property type="nucleotide sequence ID" value="NZ_JACIDH010000015.1"/>
</dbReference>
<evidence type="ECO:0000313" key="4">
    <source>
        <dbReference type="Proteomes" id="UP000538670"/>
    </source>
</evidence>
<evidence type="ECO:0000256" key="1">
    <source>
        <dbReference type="ARBA" id="ARBA00022801"/>
    </source>
</evidence>
<evidence type="ECO:0000313" key="3">
    <source>
        <dbReference type="EMBL" id="MBB3880434.1"/>
    </source>
</evidence>
<organism evidence="3 4">
    <name type="scientific">Sphingomonas pseudosanguinis</name>
    <dbReference type="NCBI Taxonomy" id="413712"/>
    <lineage>
        <taxon>Bacteria</taxon>
        <taxon>Pseudomonadati</taxon>
        <taxon>Pseudomonadota</taxon>
        <taxon>Alphaproteobacteria</taxon>
        <taxon>Sphingomonadales</taxon>
        <taxon>Sphingomonadaceae</taxon>
        <taxon>Sphingomonas</taxon>
    </lineage>
</organism>
<sequence length="321" mass="34651">MPLPSHDSISRRFMMAGTGASLLLMGTRAAAAPSLVDVVDPAARLRTLHSGGRWMEGPAWDPRRRMLICSDVKRNTMLRIDGARVSVFRAPSNNANGNGFDARGRLITCEHRTRRVVRQEADGRMTVLADRYRGKRLNSPNDLAVAADGAVWFTDPIYGITVPDEGIRAEPEQPGRFVYRIDSSGSLTVVEGEMDQPNGIVFSPDGRTLYISETGGALEPDGPREILAFDVVDGVRLTRRRVFARLDKGVPDGLAVDRAGRVYAGIAEGVGIWSPGGERLGTITTPKPCANIAFGGRDGRTLFACATDSVHAITLRVAGVI</sequence>
<name>A0A7W6AE12_9SPHN</name>
<evidence type="ECO:0000259" key="2">
    <source>
        <dbReference type="Pfam" id="PF08450"/>
    </source>
</evidence>
<dbReference type="InterPro" id="IPR051262">
    <property type="entry name" value="SMP-30/CGR1_Lactonase"/>
</dbReference>
<feature type="domain" description="SMP-30/Gluconolactonase/LRE-like region" evidence="2">
    <location>
        <begin position="55"/>
        <end position="303"/>
    </location>
</feature>
<dbReference type="EC" id="3.1.1.17" evidence="3"/>
<dbReference type="GO" id="GO:0004341">
    <property type="term" value="F:gluconolactonase activity"/>
    <property type="evidence" value="ECO:0007669"/>
    <property type="project" value="UniProtKB-EC"/>
</dbReference>
<keyword evidence="4" id="KW-1185">Reference proteome</keyword>
<accession>A0A7W6AE12</accession>
<dbReference type="Gene3D" id="2.120.10.30">
    <property type="entry name" value="TolB, C-terminal domain"/>
    <property type="match status" value="1"/>
</dbReference>
<dbReference type="Pfam" id="PF08450">
    <property type="entry name" value="SGL"/>
    <property type="match status" value="1"/>
</dbReference>
<dbReference type="Proteomes" id="UP000538670">
    <property type="component" value="Unassembled WGS sequence"/>
</dbReference>
<dbReference type="EMBL" id="JACIDH010000015">
    <property type="protein sequence ID" value="MBB3880434.1"/>
    <property type="molecule type" value="Genomic_DNA"/>
</dbReference>
<comment type="caution">
    <text evidence="3">The sequence shown here is derived from an EMBL/GenBank/DDBJ whole genome shotgun (WGS) entry which is preliminary data.</text>
</comment>
<dbReference type="InterPro" id="IPR011042">
    <property type="entry name" value="6-blade_b-propeller_TolB-like"/>
</dbReference>
<reference evidence="3 4" key="1">
    <citation type="submission" date="2020-08" db="EMBL/GenBank/DDBJ databases">
        <title>Genomic Encyclopedia of Type Strains, Phase IV (KMG-IV): sequencing the most valuable type-strain genomes for metagenomic binning, comparative biology and taxonomic classification.</title>
        <authorList>
            <person name="Goeker M."/>
        </authorList>
    </citation>
    <scope>NUCLEOTIDE SEQUENCE [LARGE SCALE GENOMIC DNA]</scope>
    <source>
        <strain evidence="3 4">DSM 19512</strain>
    </source>
</reference>
<keyword evidence="1 3" id="KW-0378">Hydrolase</keyword>
<protein>
    <submittedName>
        <fullName evidence="3">Gluconolactonase</fullName>
        <ecNumber evidence="3">3.1.1.17</ecNumber>
    </submittedName>
</protein>
<dbReference type="AlphaFoldDB" id="A0A7W6AE12"/>
<dbReference type="InterPro" id="IPR013658">
    <property type="entry name" value="SGL"/>
</dbReference>
<dbReference type="PANTHER" id="PTHR47572">
    <property type="entry name" value="LIPOPROTEIN-RELATED"/>
    <property type="match status" value="1"/>
</dbReference>